<protein>
    <submittedName>
        <fullName evidence="1">Uncharacterized protein</fullName>
    </submittedName>
</protein>
<dbReference type="EMBL" id="DAAWID010000074">
    <property type="protein sequence ID" value="HAF7989850.1"/>
    <property type="molecule type" value="Genomic_DNA"/>
</dbReference>
<dbReference type="InterPro" id="IPR027417">
    <property type="entry name" value="P-loop_NTPase"/>
</dbReference>
<dbReference type="SUPFAM" id="SSF52540">
    <property type="entry name" value="P-loop containing nucleoside triphosphate hydrolases"/>
    <property type="match status" value="1"/>
</dbReference>
<name>A0A753B5P7_SALHO</name>
<accession>A0A753B5P7</accession>
<reference evidence="1" key="2">
    <citation type="submission" date="2018-07" db="EMBL/GenBank/DDBJ databases">
        <authorList>
            <consortium name="NCBI Pathogen Detection Project"/>
        </authorList>
    </citation>
    <scope>NUCLEOTIDE SEQUENCE</scope>
    <source>
        <strain evidence="1">405-87</strain>
    </source>
</reference>
<feature type="non-terminal residue" evidence="1">
    <location>
        <position position="1286"/>
    </location>
</feature>
<organism evidence="1">
    <name type="scientific">Salmonella enterica subsp. houtenae serovar 45:g,z51:-</name>
    <dbReference type="NCBI Taxonomy" id="1967611"/>
    <lineage>
        <taxon>Bacteria</taxon>
        <taxon>Pseudomonadati</taxon>
        <taxon>Pseudomonadota</taxon>
        <taxon>Gammaproteobacteria</taxon>
        <taxon>Enterobacterales</taxon>
        <taxon>Enterobacteriaceae</taxon>
        <taxon>Salmonella</taxon>
    </lineage>
</organism>
<proteinExistence type="predicted"/>
<evidence type="ECO:0000313" key="1">
    <source>
        <dbReference type="EMBL" id="HAF7989850.1"/>
    </source>
</evidence>
<comment type="caution">
    <text evidence="1">The sequence shown here is derived from an EMBL/GenBank/DDBJ whole genome shotgun (WGS) entry which is preliminary data.</text>
</comment>
<reference evidence="1" key="1">
    <citation type="journal article" date="2018" name="Genome Biol.">
        <title>SKESA: strategic k-mer extension for scrupulous assemblies.</title>
        <authorList>
            <person name="Souvorov A."/>
            <person name="Agarwala R."/>
            <person name="Lipman D.J."/>
        </authorList>
    </citation>
    <scope>NUCLEOTIDE SEQUENCE</scope>
    <source>
        <strain evidence="1">405-87</strain>
    </source>
</reference>
<sequence length="1286" mass="144038">MAIFDIEKDELLRLSDAQLEELIARLAEAEIAALDHSPVWVSWSGSINAPDGGIDIHVRFPGDKLSTGFLERPDTILQAKKHSMPRASIKNEMLTGKRLSSTLAEQAKKGGSYIIVSLGDDCSPVMQKDRLKAMQDAVEDDPNSGNIHLNFYDRSKLAQWLRQHPSIMLWVKDKLGQGYSGWQPYGAWSNPPQGAVDTFISAPGVTVTLPSGKGTKPNLEDAINPMRDLIRSTAKAVRITGLSGVGKTRIVQALFDETIGTGALDRTVVIYVDTGAEPTPSATAMLDRLIAEGRYAIMILDNCPSELHSLLASKVSTSGNKVSLVTIEYDIRDDKPQTTEVIHIEAIGPGVAEQLLLRRFPCIGQNNAHRIAEFADGNARVSLAIAERVEEGESLAQLSDAQLFNRLFEQRNHSDENLREQAEILSLVYSFSVSAPDMGYSELEVLGSLSWHTQNQLFRAVKNLLDRHTVQKRSHWRAILPHAIANKLASSALDSIPVEQLRATFEASGHQRLLMSFAHRLGLLHNHPVAKEIVEAWLQPNGLLGQITELDDMLARMLDYIGPVAPEALLNRLEEELTAPDFKYMEPSYDPRRRTVLNLLQLLAYEPNAFDRCVRLLARMADYEDEGTDNNLDTARNKIAKFFQAYLSGTHASLGQRIAFMNECLSSVVAGRRSLGFKMLSTALDGPSWTGFGINEFGARPRDFGFQPTHNELVEWRSAFIDVAVQLGTSGNPELEAPARLLLADKFPGIWYQEAMRDKLIDAAHQLNAYCPWGEGWKAVRSIIYFDYTRQKDEDDLDPLPDNLAALERELKPDDLIAKIMTYVLSNGADLWELDVDFCHDDTAAYSESVKRLESKAFRLGEDLAASGHELRELGPNLFSYGGMPYRVAFGRGLAKGACNLRVGWQQLVEQVEVQSEINKDFAVFAGFIEEVDSIDPVLAQELLDQCSQHPEPRQVLVGLHPRQKFTDSDLDRCMALLDAPDIRPFMYGPILWKEQYAHLPKGRVLDLAQRLLKKPNGDDVILEALSMRLHNKDKAVDTLGCDLRQTGLKAATLRFYRNDSDRGGSTDYKMERVVDAALRFGGNEVEKQLWLDTIFSVVDKHYGYINTFENTIGTTAALVPEAFLNRIFEGSEEQQQRRLFFIRHGGLRRLPLSKINADVLIEWCRNRSDPGAWSTIASGIGLWPKNMNQQDGINLWEAALRFLENSPEPKVVLESFSEQVRPSSWSGSLANVMQSRADVIGKLVEHERTDISGAARAVYAELTKLIEREKVREQREDEEREQRFE</sequence>
<gene>
    <name evidence="1" type="ORF">GND80_004777</name>
</gene>